<reference evidence="1" key="2">
    <citation type="submission" date="2018-05" db="EMBL/GenBank/DDBJ databases">
        <title>OmerRS3 (Oryza meridionalis Reference Sequence Version 3).</title>
        <authorList>
            <person name="Zhang J."/>
            <person name="Kudrna D."/>
            <person name="Lee S."/>
            <person name="Talag J."/>
            <person name="Welchert J."/>
            <person name="Wing R.A."/>
        </authorList>
    </citation>
    <scope>NUCLEOTIDE SEQUENCE [LARGE SCALE GENOMIC DNA]</scope>
    <source>
        <strain evidence="1">cv. OR44</strain>
    </source>
</reference>
<dbReference type="HOGENOM" id="CLU_2744291_0_0_1"/>
<dbReference type="EnsemblPlants" id="OMERI04G21900.1">
    <property type="protein sequence ID" value="OMERI04G21900.1"/>
    <property type="gene ID" value="OMERI04G21900"/>
</dbReference>
<proteinExistence type="predicted"/>
<keyword evidence="2" id="KW-1185">Reference proteome</keyword>
<protein>
    <submittedName>
        <fullName evidence="1">Uncharacterized protein</fullName>
    </submittedName>
</protein>
<dbReference type="AlphaFoldDB" id="A0A0E0DIR8"/>
<reference evidence="1" key="1">
    <citation type="submission" date="2015-04" db="UniProtKB">
        <authorList>
            <consortium name="EnsemblPlants"/>
        </authorList>
    </citation>
    <scope>IDENTIFICATION</scope>
</reference>
<sequence>MALLLAMAGPWMHGEEAGRVVASISEFLQMATCVSSGHAFRIGMGGTRSSYWYEARLMMEADRFSVFITSS</sequence>
<evidence type="ECO:0000313" key="1">
    <source>
        <dbReference type="EnsemblPlants" id="OMERI04G21900.1"/>
    </source>
</evidence>
<dbReference type="Proteomes" id="UP000008021">
    <property type="component" value="Chromosome 4"/>
</dbReference>
<dbReference type="Gramene" id="OMERI04G21900.1">
    <property type="protein sequence ID" value="OMERI04G21900.1"/>
    <property type="gene ID" value="OMERI04G21900"/>
</dbReference>
<organism evidence="1">
    <name type="scientific">Oryza meridionalis</name>
    <dbReference type="NCBI Taxonomy" id="40149"/>
    <lineage>
        <taxon>Eukaryota</taxon>
        <taxon>Viridiplantae</taxon>
        <taxon>Streptophyta</taxon>
        <taxon>Embryophyta</taxon>
        <taxon>Tracheophyta</taxon>
        <taxon>Spermatophyta</taxon>
        <taxon>Magnoliopsida</taxon>
        <taxon>Liliopsida</taxon>
        <taxon>Poales</taxon>
        <taxon>Poaceae</taxon>
        <taxon>BOP clade</taxon>
        <taxon>Oryzoideae</taxon>
        <taxon>Oryzeae</taxon>
        <taxon>Oryzinae</taxon>
        <taxon>Oryza</taxon>
    </lineage>
</organism>
<evidence type="ECO:0000313" key="2">
    <source>
        <dbReference type="Proteomes" id="UP000008021"/>
    </source>
</evidence>
<name>A0A0E0DIR8_9ORYZ</name>
<accession>A0A0E0DIR8</accession>